<dbReference type="OrthoDB" id="733871at2759"/>
<dbReference type="FunFam" id="1.25.40.10:FF:000344">
    <property type="entry name" value="Pentatricopeptide repeat-containing protein"/>
    <property type="match status" value="1"/>
</dbReference>
<dbReference type="FunFam" id="1.25.40.10:FF:000090">
    <property type="entry name" value="Pentatricopeptide repeat-containing protein, chloroplastic"/>
    <property type="match status" value="1"/>
</dbReference>
<comment type="caution">
    <text evidence="3">The sequence shown here is derived from an EMBL/GenBank/DDBJ whole genome shotgun (WGS) entry which is preliminary data.</text>
</comment>
<dbReference type="InterPro" id="IPR046848">
    <property type="entry name" value="E_motif"/>
</dbReference>
<dbReference type="NCBIfam" id="TIGR00756">
    <property type="entry name" value="PPR"/>
    <property type="match status" value="7"/>
</dbReference>
<accession>A0A8J5LPS8</accession>
<dbReference type="GO" id="GO:0003723">
    <property type="term" value="F:RNA binding"/>
    <property type="evidence" value="ECO:0007669"/>
    <property type="project" value="InterPro"/>
</dbReference>
<dbReference type="Proteomes" id="UP000734854">
    <property type="component" value="Unassembled WGS sequence"/>
</dbReference>
<feature type="repeat" description="PPR" evidence="2">
    <location>
        <begin position="194"/>
        <end position="229"/>
    </location>
</feature>
<evidence type="ECO:0000256" key="2">
    <source>
        <dbReference type="PROSITE-ProRule" id="PRU00708"/>
    </source>
</evidence>
<dbReference type="PANTHER" id="PTHR24015">
    <property type="entry name" value="OS07G0578800 PROTEIN-RELATED"/>
    <property type="match status" value="1"/>
</dbReference>
<dbReference type="AlphaFoldDB" id="A0A8J5LPS8"/>
<dbReference type="Pfam" id="PF13041">
    <property type="entry name" value="PPR_2"/>
    <property type="match status" value="3"/>
</dbReference>
<keyword evidence="4" id="KW-1185">Reference proteome</keyword>
<reference evidence="3 4" key="1">
    <citation type="submission" date="2020-08" db="EMBL/GenBank/DDBJ databases">
        <title>Plant Genome Project.</title>
        <authorList>
            <person name="Zhang R.-G."/>
        </authorList>
    </citation>
    <scope>NUCLEOTIDE SEQUENCE [LARGE SCALE GENOMIC DNA]</scope>
    <source>
        <tissue evidence="3">Rhizome</tissue>
    </source>
</reference>
<dbReference type="PANTHER" id="PTHR24015:SF2029">
    <property type="entry name" value="PENTACOTRIPEPTIDE-REPEAT REGION OF PRORP DOMAIN-CONTAINING PROTEIN"/>
    <property type="match status" value="1"/>
</dbReference>
<feature type="repeat" description="PPR" evidence="2">
    <location>
        <begin position="297"/>
        <end position="327"/>
    </location>
</feature>
<evidence type="ECO:0000313" key="4">
    <source>
        <dbReference type="Proteomes" id="UP000734854"/>
    </source>
</evidence>
<dbReference type="InterPro" id="IPR046960">
    <property type="entry name" value="PPR_At4g14850-like_plant"/>
</dbReference>
<gene>
    <name evidence="3" type="ORF">ZIOFF_011082</name>
</gene>
<protein>
    <recommendedName>
        <fullName evidence="5">Pentatricopeptide repeat-containing protein</fullName>
    </recommendedName>
</protein>
<proteinExistence type="predicted"/>
<dbReference type="InterPro" id="IPR002885">
    <property type="entry name" value="PPR_rpt"/>
</dbReference>
<evidence type="ECO:0000256" key="1">
    <source>
        <dbReference type="ARBA" id="ARBA00022737"/>
    </source>
</evidence>
<dbReference type="PROSITE" id="PS51375">
    <property type="entry name" value="PPR"/>
    <property type="match status" value="5"/>
</dbReference>
<feature type="repeat" description="PPR" evidence="2">
    <location>
        <begin position="505"/>
        <end position="539"/>
    </location>
</feature>
<evidence type="ECO:0008006" key="5">
    <source>
        <dbReference type="Google" id="ProtNLM"/>
    </source>
</evidence>
<sequence length="689" mass="76572">MTLLGRNDAASGGVCYRPDRAQAVKEALAAAVTRCASCRRLRFLHGRIIASGFRRNLYLSSLLLSKYFRFGDASTARLVFDDARRGGPTKTLLWNSLIKGYLKRGRPCSALDIYHEMVASPPPHCDPDRVTFHLVLTACSHLAEFELGCRIGARARLRGLDSDLLVATALVDMYCKAGVIDAARRVFDGMLTRDVIVWNAMISGYSKAGLFQEAVSLFRAMRLTHGIFPSEATIISLMPVCCYYSSSPDNVEGLHILAIKLGLESSLVLLNALLEMYVNCNNLITASSLFSRMENMDAISLSTMIGGYVRHKKPDEALTLFNWMVMNTHICPSRSILINVILACAELGDWKEGKLIQDNYLTSHDDRIVSDSSIVTVLAYMYAKCGMLNTSLSLLDPCEEVRGDVVTWNAMMKGCSEIGTISKVFYLMLEMQRRGISPDHVTFVNLLSDLCCTPILKKITETHSQIIKRGFEIHRQTSNCLINAYAKGGSITDSSKIFDGIIQKDVVSWSTMIQAYAWDGKLDQVLDHFEQMRERGVMPNHFTFLSLLSACSHVGLVQKGWEFFNSMKEDYNLEPGIEHLTCMVDMLCRAARFPDAYSLVKNAMQRGKSCAVLWGALLSACRVHGNVATGEEAARHLYQLEPQNAATYKMLADVYIAAGRRGDVNGVLSLICSNDLKKIPGFSWYEGCL</sequence>
<dbReference type="GO" id="GO:0009451">
    <property type="term" value="P:RNA modification"/>
    <property type="evidence" value="ECO:0007669"/>
    <property type="project" value="InterPro"/>
</dbReference>
<name>A0A8J5LPS8_ZINOF</name>
<dbReference type="EMBL" id="JACMSC010000003">
    <property type="protein sequence ID" value="KAG6528890.1"/>
    <property type="molecule type" value="Genomic_DNA"/>
</dbReference>
<organism evidence="3 4">
    <name type="scientific">Zingiber officinale</name>
    <name type="common">Ginger</name>
    <name type="synonym">Amomum zingiber</name>
    <dbReference type="NCBI Taxonomy" id="94328"/>
    <lineage>
        <taxon>Eukaryota</taxon>
        <taxon>Viridiplantae</taxon>
        <taxon>Streptophyta</taxon>
        <taxon>Embryophyta</taxon>
        <taxon>Tracheophyta</taxon>
        <taxon>Spermatophyta</taxon>
        <taxon>Magnoliopsida</taxon>
        <taxon>Liliopsida</taxon>
        <taxon>Zingiberales</taxon>
        <taxon>Zingiberaceae</taxon>
        <taxon>Zingiber</taxon>
    </lineage>
</organism>
<keyword evidence="1" id="KW-0677">Repeat</keyword>
<dbReference type="Pfam" id="PF20431">
    <property type="entry name" value="E_motif"/>
    <property type="match status" value="1"/>
</dbReference>
<feature type="repeat" description="PPR" evidence="2">
    <location>
        <begin position="90"/>
        <end position="120"/>
    </location>
</feature>
<dbReference type="Pfam" id="PF01535">
    <property type="entry name" value="PPR"/>
    <property type="match status" value="3"/>
</dbReference>
<evidence type="ECO:0000313" key="3">
    <source>
        <dbReference type="EMBL" id="KAG6528890.1"/>
    </source>
</evidence>
<feature type="repeat" description="PPR" evidence="2">
    <location>
        <begin position="404"/>
        <end position="438"/>
    </location>
</feature>